<evidence type="ECO:0000313" key="3">
    <source>
        <dbReference type="Proteomes" id="UP001392437"/>
    </source>
</evidence>
<dbReference type="EMBL" id="JAQQWP010000002">
    <property type="protein sequence ID" value="KAK8130407.1"/>
    <property type="molecule type" value="Genomic_DNA"/>
</dbReference>
<keyword evidence="3" id="KW-1185">Reference proteome</keyword>
<accession>A0AAW0R964</accession>
<feature type="chain" id="PRO_5043463380" evidence="1">
    <location>
        <begin position="16"/>
        <end position="93"/>
    </location>
</feature>
<organism evidence="2 3">
    <name type="scientific">Apiospora kogelbergensis</name>
    <dbReference type="NCBI Taxonomy" id="1337665"/>
    <lineage>
        <taxon>Eukaryota</taxon>
        <taxon>Fungi</taxon>
        <taxon>Dikarya</taxon>
        <taxon>Ascomycota</taxon>
        <taxon>Pezizomycotina</taxon>
        <taxon>Sordariomycetes</taxon>
        <taxon>Xylariomycetidae</taxon>
        <taxon>Amphisphaeriales</taxon>
        <taxon>Apiosporaceae</taxon>
        <taxon>Apiospora</taxon>
    </lineage>
</organism>
<gene>
    <name evidence="2" type="ORF">PG999_002787</name>
</gene>
<name>A0AAW0R964_9PEZI</name>
<evidence type="ECO:0000313" key="2">
    <source>
        <dbReference type="EMBL" id="KAK8130407.1"/>
    </source>
</evidence>
<keyword evidence="1" id="KW-0732">Signal</keyword>
<reference evidence="2 3" key="1">
    <citation type="submission" date="2023-01" db="EMBL/GenBank/DDBJ databases">
        <title>Analysis of 21 Apiospora genomes using comparative genomics revels a genus with tremendous synthesis potential of carbohydrate active enzymes and secondary metabolites.</title>
        <authorList>
            <person name="Sorensen T."/>
        </authorList>
    </citation>
    <scope>NUCLEOTIDE SEQUENCE [LARGE SCALE GENOMIC DNA]</scope>
    <source>
        <strain evidence="2 3">CBS 117206</strain>
    </source>
</reference>
<evidence type="ECO:0000256" key="1">
    <source>
        <dbReference type="SAM" id="SignalP"/>
    </source>
</evidence>
<proteinExistence type="predicted"/>
<dbReference type="AlphaFoldDB" id="A0AAW0R964"/>
<feature type="signal peptide" evidence="1">
    <location>
        <begin position="1"/>
        <end position="15"/>
    </location>
</feature>
<dbReference type="Proteomes" id="UP001392437">
    <property type="component" value="Unassembled WGS sequence"/>
</dbReference>
<sequence length="93" mass="9812">MKLSIFFTIVAAVLAAAVDIQSVHIGADPPDGVTACTRYDENMSSKLTGRSGSSQDPKCCVEVVVCQCYDGHFYYANADNGCTPDVGDLMAGK</sequence>
<comment type="caution">
    <text evidence="2">The sequence shown here is derived from an EMBL/GenBank/DDBJ whole genome shotgun (WGS) entry which is preliminary data.</text>
</comment>
<protein>
    <submittedName>
        <fullName evidence="2">Uncharacterized protein</fullName>
    </submittedName>
</protein>